<evidence type="ECO:0000313" key="2">
    <source>
        <dbReference type="EMBL" id="MBK3497123.1"/>
    </source>
</evidence>
<evidence type="ECO:0000259" key="1">
    <source>
        <dbReference type="Pfam" id="PF01548"/>
    </source>
</evidence>
<evidence type="ECO:0000313" key="3">
    <source>
        <dbReference type="Proteomes" id="UP000618943"/>
    </source>
</evidence>
<gene>
    <name evidence="2" type="ORF">JFL43_20265</name>
</gene>
<protein>
    <submittedName>
        <fullName evidence="2">Transposase</fullName>
    </submittedName>
</protein>
<dbReference type="InterPro" id="IPR002525">
    <property type="entry name" value="Transp_IS110-like_N"/>
</dbReference>
<organism evidence="2 3">
    <name type="scientific">Viridibacillus soli</name>
    <dbReference type="NCBI Taxonomy" id="2798301"/>
    <lineage>
        <taxon>Bacteria</taxon>
        <taxon>Bacillati</taxon>
        <taxon>Bacillota</taxon>
        <taxon>Bacilli</taxon>
        <taxon>Bacillales</taxon>
        <taxon>Caryophanaceae</taxon>
        <taxon>Viridibacillus</taxon>
    </lineage>
</organism>
<reference evidence="2 3" key="1">
    <citation type="submission" date="2020-12" db="EMBL/GenBank/DDBJ databases">
        <title>YIM B01967 draft genome.</title>
        <authorList>
            <person name="Yan X."/>
        </authorList>
    </citation>
    <scope>NUCLEOTIDE SEQUENCE [LARGE SCALE GENOMIC DNA]</scope>
    <source>
        <strain evidence="2 3">YIM B01967</strain>
    </source>
</reference>
<sequence length="139" mass="16116">MAKLTHYACFVNDRGRELQKSCPVTQSQEDFDKLYQCICQVMCDLKKTEVIVGIELTGHYWLNLAYFFSNHGIPLAMRNPMHVKRSKELNDNLPTKNDRKDALVKDGRFNLSKYFRRCGSRVTHWLCTSNATNRGTGYC</sequence>
<feature type="domain" description="Transposase IS110-like N-terminal" evidence="1">
    <location>
        <begin position="2"/>
        <end position="104"/>
    </location>
</feature>
<comment type="caution">
    <text evidence="2">The sequence shown here is derived from an EMBL/GenBank/DDBJ whole genome shotgun (WGS) entry which is preliminary data.</text>
</comment>
<dbReference type="Pfam" id="PF01548">
    <property type="entry name" value="DEDD_Tnp_IS110"/>
    <property type="match status" value="1"/>
</dbReference>
<keyword evidence="3" id="KW-1185">Reference proteome</keyword>
<accession>A0ABS1HCF9</accession>
<dbReference type="EMBL" id="JAEOAH010000050">
    <property type="protein sequence ID" value="MBK3497123.1"/>
    <property type="molecule type" value="Genomic_DNA"/>
</dbReference>
<proteinExistence type="predicted"/>
<name>A0ABS1HCF9_9BACL</name>
<dbReference type="Proteomes" id="UP000618943">
    <property type="component" value="Unassembled WGS sequence"/>
</dbReference>